<dbReference type="InterPro" id="IPR014730">
    <property type="entry name" value="ETF_a/b_N"/>
</dbReference>
<reference evidence="4" key="1">
    <citation type="submission" date="2017-07" db="EMBL/GenBank/DDBJ databases">
        <authorList>
            <person name="Varghese N."/>
            <person name="Submissions S."/>
        </authorList>
    </citation>
    <scope>NUCLEOTIDE SEQUENCE [LARGE SCALE GENOMIC DNA]</scope>
    <source>
        <strain evidence="4">NLAE-zl-C134</strain>
    </source>
</reference>
<dbReference type="PANTHER" id="PTHR21294:SF17">
    <property type="entry name" value="PROTEIN FIXA"/>
    <property type="match status" value="1"/>
</dbReference>
<dbReference type="RefSeq" id="WP_109710769.1">
    <property type="nucleotide sequence ID" value="NZ_QGDS01000005.1"/>
</dbReference>
<dbReference type="EMBL" id="UHJJ01000005">
    <property type="protein sequence ID" value="SUQ14144.1"/>
    <property type="molecule type" value="Genomic_DNA"/>
</dbReference>
<accession>A0A315ZXK5</accession>
<dbReference type="GO" id="GO:0009055">
    <property type="term" value="F:electron transfer activity"/>
    <property type="evidence" value="ECO:0007669"/>
    <property type="project" value="InterPro"/>
</dbReference>
<dbReference type="AlphaFoldDB" id="A0A315ZXK5"/>
<evidence type="ECO:0000259" key="2">
    <source>
        <dbReference type="SMART" id="SM00893"/>
    </source>
</evidence>
<dbReference type="Pfam" id="PF01012">
    <property type="entry name" value="ETF"/>
    <property type="match status" value="1"/>
</dbReference>
<dbReference type="Proteomes" id="UP000254051">
    <property type="component" value="Unassembled WGS sequence"/>
</dbReference>
<evidence type="ECO:0000313" key="4">
    <source>
        <dbReference type="Proteomes" id="UP000254051"/>
    </source>
</evidence>
<sequence length="262" mass="28425">MKIAVCMKQVPAVSEGNMDPETGVLLRAGLEAIVNVYDLSALEAALKIKDSKGASVHVFTMGPAKAENVLREAFAMGADEGWLICDKAFAGADVLATSYTLMQSIRAAGDYDLILCGKQTTDGDTAQVSGGLARWMNLPHVNWTTEIMDISNADMKVRYSMENRMVTASVSLPCLVSVEKDSFVPRMPSLKLKISGKKKEIHVLTMEDLEDKDKERYGLSGSATRVRKIFPPPRTKQQEPVTLDGAGAAEYILSQLGHANLS</sequence>
<organism evidence="3 4">
    <name type="scientific">Faecalicatena contorta</name>
    <dbReference type="NCBI Taxonomy" id="39482"/>
    <lineage>
        <taxon>Bacteria</taxon>
        <taxon>Bacillati</taxon>
        <taxon>Bacillota</taxon>
        <taxon>Clostridia</taxon>
        <taxon>Lachnospirales</taxon>
        <taxon>Lachnospiraceae</taxon>
        <taxon>Faecalicatena</taxon>
    </lineage>
</organism>
<dbReference type="SUPFAM" id="SSF52402">
    <property type="entry name" value="Adenine nucleotide alpha hydrolases-like"/>
    <property type="match status" value="1"/>
</dbReference>
<dbReference type="Gene3D" id="3.40.50.620">
    <property type="entry name" value="HUPs"/>
    <property type="match status" value="1"/>
</dbReference>
<dbReference type="PANTHER" id="PTHR21294">
    <property type="entry name" value="ELECTRON TRANSFER FLAVOPROTEIN BETA-SUBUNIT"/>
    <property type="match status" value="1"/>
</dbReference>
<name>A0A315ZXK5_9FIRM</name>
<evidence type="ECO:0000256" key="1">
    <source>
        <dbReference type="ARBA" id="ARBA00042002"/>
    </source>
</evidence>
<dbReference type="InterPro" id="IPR012255">
    <property type="entry name" value="ETF_b"/>
</dbReference>
<feature type="domain" description="Electron transfer flavoprotein alpha/beta-subunit N-terminal" evidence="2">
    <location>
        <begin position="22"/>
        <end position="213"/>
    </location>
</feature>
<dbReference type="OrthoDB" id="9804960at2"/>
<dbReference type="CDD" id="cd01714">
    <property type="entry name" value="ETF_beta"/>
    <property type="match status" value="1"/>
</dbReference>
<proteinExistence type="predicted"/>
<protein>
    <recommendedName>
        <fullName evidence="1">Electron transfer flavoprotein small subunit</fullName>
    </recommendedName>
</protein>
<gene>
    <name evidence="3" type="ORF">SAMN05216529_105119</name>
</gene>
<keyword evidence="4" id="KW-1185">Reference proteome</keyword>
<dbReference type="InterPro" id="IPR033948">
    <property type="entry name" value="ETF_beta_N"/>
</dbReference>
<evidence type="ECO:0000313" key="3">
    <source>
        <dbReference type="EMBL" id="SUQ14144.1"/>
    </source>
</evidence>
<dbReference type="InterPro" id="IPR014729">
    <property type="entry name" value="Rossmann-like_a/b/a_fold"/>
</dbReference>
<dbReference type="PIRSF" id="PIRSF000090">
    <property type="entry name" value="Beta-ETF"/>
    <property type="match status" value="1"/>
</dbReference>
<dbReference type="SMART" id="SM00893">
    <property type="entry name" value="ETF"/>
    <property type="match status" value="1"/>
</dbReference>